<gene>
    <name evidence="3" type="ORF">CYMTET_53440</name>
</gene>
<dbReference type="PANTHER" id="PTHR23315">
    <property type="entry name" value="U BOX DOMAIN-CONTAINING"/>
    <property type="match status" value="1"/>
</dbReference>
<proteinExistence type="predicted"/>
<sequence length="157" mass="16310">MVWVKPSQRLVRYRCWLDAERRPCGGEGDSSGCLVELEWWTGGDGLEQAVAEAADAERPGNAGAKENVAAALWNLSGGDGLEQAIAEAGAIPPLVELLRDDSADAKKNVAAALWNLSGGDGLEQAIAEAGAMPLLVELLRDSNAEAKKNAAAAPCGT</sequence>
<keyword evidence="4" id="KW-1185">Reference proteome</keyword>
<reference evidence="3 4" key="1">
    <citation type="journal article" date="2015" name="Genome Biol. Evol.">
        <title>Comparative Genomics of a Bacterivorous Green Alga Reveals Evolutionary Causalities and Consequences of Phago-Mixotrophic Mode of Nutrition.</title>
        <authorList>
            <person name="Burns J.A."/>
            <person name="Paasch A."/>
            <person name="Narechania A."/>
            <person name="Kim E."/>
        </authorList>
    </citation>
    <scope>NUCLEOTIDE SEQUENCE [LARGE SCALE GENOMIC DNA]</scope>
    <source>
        <strain evidence="3 4">PLY_AMNH</strain>
    </source>
</reference>
<protein>
    <submittedName>
        <fullName evidence="3">Uncharacterized protein</fullName>
    </submittedName>
</protein>
<comment type="caution">
    <text evidence="3">The sequence shown here is derived from an EMBL/GenBank/DDBJ whole genome shotgun (WGS) entry which is preliminary data.</text>
</comment>
<dbReference type="Gene3D" id="1.25.10.10">
    <property type="entry name" value="Leucine-rich Repeat Variant"/>
    <property type="match status" value="1"/>
</dbReference>
<dbReference type="InterPro" id="IPR016024">
    <property type="entry name" value="ARM-type_fold"/>
</dbReference>
<dbReference type="InterPro" id="IPR000225">
    <property type="entry name" value="Armadillo"/>
</dbReference>
<dbReference type="SMART" id="SM00185">
    <property type="entry name" value="ARM"/>
    <property type="match status" value="2"/>
</dbReference>
<accession>A0AAE0BH77</accession>
<organism evidence="3 4">
    <name type="scientific">Cymbomonas tetramitiformis</name>
    <dbReference type="NCBI Taxonomy" id="36881"/>
    <lineage>
        <taxon>Eukaryota</taxon>
        <taxon>Viridiplantae</taxon>
        <taxon>Chlorophyta</taxon>
        <taxon>Pyramimonadophyceae</taxon>
        <taxon>Pyramimonadales</taxon>
        <taxon>Pyramimonadaceae</taxon>
        <taxon>Cymbomonas</taxon>
    </lineage>
</organism>
<dbReference type="SUPFAM" id="SSF48371">
    <property type="entry name" value="ARM repeat"/>
    <property type="match status" value="1"/>
</dbReference>
<dbReference type="InterPro" id="IPR011989">
    <property type="entry name" value="ARM-like"/>
</dbReference>
<name>A0AAE0BH77_9CHLO</name>
<evidence type="ECO:0000313" key="4">
    <source>
        <dbReference type="Proteomes" id="UP001190700"/>
    </source>
</evidence>
<dbReference type="EMBL" id="LGRX02035043">
    <property type="protein sequence ID" value="KAK3236417.1"/>
    <property type="molecule type" value="Genomic_DNA"/>
</dbReference>
<dbReference type="AlphaFoldDB" id="A0AAE0BH77"/>
<evidence type="ECO:0000256" key="2">
    <source>
        <dbReference type="PROSITE-ProRule" id="PRU00259"/>
    </source>
</evidence>
<keyword evidence="1" id="KW-0833">Ubl conjugation pathway</keyword>
<dbReference type="PROSITE" id="PS50176">
    <property type="entry name" value="ARM_REPEAT"/>
    <property type="match status" value="1"/>
</dbReference>
<dbReference type="Pfam" id="PF00514">
    <property type="entry name" value="Arm"/>
    <property type="match status" value="2"/>
</dbReference>
<feature type="repeat" description="ARM" evidence="2">
    <location>
        <begin position="89"/>
        <end position="131"/>
    </location>
</feature>
<dbReference type="Proteomes" id="UP001190700">
    <property type="component" value="Unassembled WGS sequence"/>
</dbReference>
<dbReference type="PANTHER" id="PTHR23315:SF7">
    <property type="entry name" value="U-BOX DOMAIN-CONTAINING PROTEIN 4"/>
    <property type="match status" value="1"/>
</dbReference>
<evidence type="ECO:0000256" key="1">
    <source>
        <dbReference type="ARBA" id="ARBA00022786"/>
    </source>
</evidence>
<evidence type="ECO:0000313" key="3">
    <source>
        <dbReference type="EMBL" id="KAK3236417.1"/>
    </source>
</evidence>